<feature type="chain" id="PRO_5025042782" description="GWxTD domain-containing protein" evidence="1">
    <location>
        <begin position="21"/>
        <end position="512"/>
    </location>
</feature>
<dbReference type="EMBL" id="VTWT01000006">
    <property type="protein sequence ID" value="KAA9332869.1"/>
    <property type="molecule type" value="Genomic_DNA"/>
</dbReference>
<reference evidence="2 3" key="1">
    <citation type="submission" date="2019-09" db="EMBL/GenBank/DDBJ databases">
        <title>Genome sequence of Adhaeribacter sp. M2.</title>
        <authorList>
            <person name="Srinivasan S."/>
        </authorList>
    </citation>
    <scope>NUCLEOTIDE SEQUENCE [LARGE SCALE GENOMIC DNA]</scope>
    <source>
        <strain evidence="2 3">M2</strain>
    </source>
</reference>
<accession>A0A5N1IWP5</accession>
<evidence type="ECO:0000313" key="2">
    <source>
        <dbReference type="EMBL" id="KAA9332869.1"/>
    </source>
</evidence>
<keyword evidence="1" id="KW-0732">Signal</keyword>
<name>A0A5N1IWP5_9BACT</name>
<dbReference type="Proteomes" id="UP000326570">
    <property type="component" value="Unassembled WGS sequence"/>
</dbReference>
<dbReference type="AlphaFoldDB" id="A0A5N1IWP5"/>
<gene>
    <name evidence="2" type="ORF">F0P94_12810</name>
</gene>
<evidence type="ECO:0008006" key="4">
    <source>
        <dbReference type="Google" id="ProtNLM"/>
    </source>
</evidence>
<sequence length="512" mass="58870">MTKFVQFLFLAFFISFPAVIARAFPADTTVVAGKKYDKSFLHHLFFGKHYRKAWAEPVTVTFLNLQTEAGGLKPFLKGGSYQTKNLRMVNPEGREYVLRSIDKDPSQSLSPEVRNSIIGRLVRDQTSVIHPYGAFIVPPLAKAAGIYHTNPKLFVVPDDPALGEFRTEFANMLVLLEERPEGDQRNAENFGNSEEVVSSRKMFGKLVADNKNRVDARAYLRARLFDMWIGDWSRREDQWRWASYELPGKGRKYVGIPRDRDHAFFKFDDGIITWLASKYSNNLQSFGKNIKNLDGLNKTAAPMDNSLLVFLTREDFKQIGDSLKMQLTDEVIENAVRSWPPNIYALTGKEFEKKLKNRRDQLPKVAEKYYEILAKDVKIPGTDEEEIFRLTYKGKELLVEMLRPAKKDKPEQLIASRTFKRSETKKLKIYGLGDEDLFEIRGEGKTVKRVRLYDGEDQDSVSFSATKIRRIKFMDSGDGNMVPNAKLLKVIPYDPKADEFSGDGWLLRHRLY</sequence>
<evidence type="ECO:0000256" key="1">
    <source>
        <dbReference type="SAM" id="SignalP"/>
    </source>
</evidence>
<comment type="caution">
    <text evidence="2">The sequence shown here is derived from an EMBL/GenBank/DDBJ whole genome shotgun (WGS) entry which is preliminary data.</text>
</comment>
<keyword evidence="3" id="KW-1185">Reference proteome</keyword>
<organism evidence="2 3">
    <name type="scientific">Adhaeribacter soli</name>
    <dbReference type="NCBI Taxonomy" id="2607655"/>
    <lineage>
        <taxon>Bacteria</taxon>
        <taxon>Pseudomonadati</taxon>
        <taxon>Bacteroidota</taxon>
        <taxon>Cytophagia</taxon>
        <taxon>Cytophagales</taxon>
        <taxon>Hymenobacteraceae</taxon>
        <taxon>Adhaeribacter</taxon>
    </lineage>
</organism>
<feature type="signal peptide" evidence="1">
    <location>
        <begin position="1"/>
        <end position="20"/>
    </location>
</feature>
<dbReference type="RefSeq" id="WP_150904281.1">
    <property type="nucleotide sequence ID" value="NZ_VTWT01000006.1"/>
</dbReference>
<proteinExistence type="predicted"/>
<evidence type="ECO:0000313" key="3">
    <source>
        <dbReference type="Proteomes" id="UP000326570"/>
    </source>
</evidence>
<protein>
    <recommendedName>
        <fullName evidence="4">GWxTD domain-containing protein</fullName>
    </recommendedName>
</protein>